<organism evidence="1 2">
    <name type="scientific">Streptomyces ipomoeae 91-03</name>
    <dbReference type="NCBI Taxonomy" id="698759"/>
    <lineage>
        <taxon>Bacteria</taxon>
        <taxon>Bacillati</taxon>
        <taxon>Actinomycetota</taxon>
        <taxon>Actinomycetes</taxon>
        <taxon>Kitasatosporales</taxon>
        <taxon>Streptomycetaceae</taxon>
        <taxon>Streptomyces</taxon>
    </lineage>
</organism>
<dbReference type="RefSeq" id="WP_009338529.1">
    <property type="nucleotide sequence ID" value="NZ_AEJC01000627.1"/>
</dbReference>
<evidence type="ECO:0000313" key="2">
    <source>
        <dbReference type="Proteomes" id="UP000010411"/>
    </source>
</evidence>
<reference evidence="1 2" key="1">
    <citation type="submission" date="2012-11" db="EMBL/GenBank/DDBJ databases">
        <authorList>
            <person name="Huguet-Tapia J.C."/>
            <person name="Durkin A.S."/>
            <person name="Pettis G.S."/>
            <person name="Badger J.H."/>
        </authorList>
    </citation>
    <scope>NUCLEOTIDE SEQUENCE [LARGE SCALE GENOMIC DNA]</scope>
    <source>
        <strain evidence="1 2">91-03</strain>
    </source>
</reference>
<dbReference type="PATRIC" id="fig|698759.3.peg.8363"/>
<proteinExistence type="predicted"/>
<accession>L1KJ99</accession>
<dbReference type="EMBL" id="AEJC01000627">
    <property type="protein sequence ID" value="EKX60876.1"/>
    <property type="molecule type" value="Genomic_DNA"/>
</dbReference>
<name>L1KJ99_9ACTN</name>
<dbReference type="Proteomes" id="UP000010411">
    <property type="component" value="Unassembled WGS sequence"/>
</dbReference>
<comment type="caution">
    <text evidence="1">The sequence shown here is derived from an EMBL/GenBank/DDBJ whole genome shotgun (WGS) entry which is preliminary data.</text>
</comment>
<evidence type="ECO:0000313" key="1">
    <source>
        <dbReference type="EMBL" id="EKX60876.1"/>
    </source>
</evidence>
<dbReference type="OrthoDB" id="4331014at2"/>
<keyword evidence="2" id="KW-1185">Reference proteome</keyword>
<protein>
    <submittedName>
        <fullName evidence="1">Uncharacterized protein</fullName>
    </submittedName>
</protein>
<gene>
    <name evidence="1" type="ORF">STRIP9103_00007</name>
</gene>
<sequence length="135" mass="14421">MDPRGGDCRTQARYFATLAVPGGETLTGQQEELARAVLEVVLLAGLPPYNIEAAADGEETGVALVPEGHRTLRVVWQQDPTAAHYLPVGLCDAQQAAMNQALRMILSTHRFWIADGPLGEAPLVLGPTRHDGGRA</sequence>
<dbReference type="AlphaFoldDB" id="L1KJ99"/>